<feature type="transmembrane region" description="Helical" evidence="1">
    <location>
        <begin position="183"/>
        <end position="205"/>
    </location>
</feature>
<dbReference type="EMBL" id="PZKG01000005">
    <property type="protein sequence ID" value="PTE23440.1"/>
    <property type="molecule type" value="Genomic_DNA"/>
</dbReference>
<dbReference type="PANTHER" id="PTHR41795">
    <property type="entry name" value="EXOPOLYSACCHARIDE SYNTHESIS PROTEIN"/>
    <property type="match status" value="1"/>
</dbReference>
<evidence type="ECO:0000313" key="3">
    <source>
        <dbReference type="Proteomes" id="UP000241010"/>
    </source>
</evidence>
<keyword evidence="1" id="KW-0472">Membrane</keyword>
<sequence length="216" mass="23032">MSRLDLLTPGLPELLDDLPPKPFSAILQDIAARPGERISLGDLLEAMQGRAFGALLIVFAFPNILPSPPGLAGILGLPLIFLSAQMMLGRPPWLPQIIARRSMSRSAFATLVERGAPWLARAERLLRERMLGLSSAAAQRLIGLVCLLLSLTLVLPVPFGNMLPSIALCLIALGVLERDGLWIVGGITSAFIAVVIVGGMGYALAQSALFVMRSAF</sequence>
<proteinExistence type="predicted"/>
<evidence type="ECO:0000256" key="1">
    <source>
        <dbReference type="SAM" id="Phobius"/>
    </source>
</evidence>
<dbReference type="Proteomes" id="UP000241010">
    <property type="component" value="Unassembled WGS sequence"/>
</dbReference>
<keyword evidence="1" id="KW-0812">Transmembrane</keyword>
<dbReference type="PIRSF" id="PIRSF033239">
    <property type="entry name" value="ExoD"/>
    <property type="match status" value="1"/>
</dbReference>
<dbReference type="PANTHER" id="PTHR41795:SF1">
    <property type="entry name" value="EXOPOLYSACCHARIDE SYNTHESIS PROTEIN"/>
    <property type="match status" value="1"/>
</dbReference>
<comment type="caution">
    <text evidence="2">The sequence shown here is derived from an EMBL/GenBank/DDBJ whole genome shotgun (WGS) entry which is preliminary data.</text>
</comment>
<feature type="transmembrane region" description="Helical" evidence="1">
    <location>
        <begin position="47"/>
        <end position="65"/>
    </location>
</feature>
<dbReference type="InterPro" id="IPR010331">
    <property type="entry name" value="ExoD"/>
</dbReference>
<name>A0A2T4JZW0_9RHOB</name>
<gene>
    <name evidence="2" type="ORF">C5F48_02310</name>
</gene>
<protein>
    <submittedName>
        <fullName evidence="2">ABC transporter permease</fullName>
    </submittedName>
</protein>
<evidence type="ECO:0000313" key="2">
    <source>
        <dbReference type="EMBL" id="PTE23440.1"/>
    </source>
</evidence>
<keyword evidence="1" id="KW-1133">Transmembrane helix</keyword>
<dbReference type="OrthoDB" id="8550083at2"/>
<feature type="transmembrane region" description="Helical" evidence="1">
    <location>
        <begin position="131"/>
        <end position="153"/>
    </location>
</feature>
<keyword evidence="3" id="KW-1185">Reference proteome</keyword>
<dbReference type="RefSeq" id="WP_107662289.1">
    <property type="nucleotide sequence ID" value="NZ_PZKG01000005.1"/>
</dbReference>
<dbReference type="Pfam" id="PF06055">
    <property type="entry name" value="ExoD"/>
    <property type="match status" value="1"/>
</dbReference>
<reference evidence="2 3" key="1">
    <citation type="submission" date="2018-03" db="EMBL/GenBank/DDBJ databases">
        <title>Cereibacter changlensis.</title>
        <authorList>
            <person name="Meyer T.E."/>
            <person name="Miller S."/>
            <person name="Lodha T."/>
            <person name="Gandham S."/>
            <person name="Chintalapati S."/>
            <person name="Chintalapati V.R."/>
        </authorList>
    </citation>
    <scope>NUCLEOTIDE SEQUENCE [LARGE SCALE GENOMIC DNA]</scope>
    <source>
        <strain evidence="2 3">JA139</strain>
    </source>
</reference>
<organism evidence="2 3">
    <name type="scientific">Cereibacter changlensis JA139</name>
    <dbReference type="NCBI Taxonomy" id="1188249"/>
    <lineage>
        <taxon>Bacteria</taxon>
        <taxon>Pseudomonadati</taxon>
        <taxon>Pseudomonadota</taxon>
        <taxon>Alphaproteobacteria</taxon>
        <taxon>Rhodobacterales</taxon>
        <taxon>Paracoccaceae</taxon>
        <taxon>Cereibacter</taxon>
    </lineage>
</organism>
<accession>A0A2T4JZW0</accession>
<dbReference type="AlphaFoldDB" id="A0A2T4JZW0"/>